<dbReference type="InterPro" id="IPR036663">
    <property type="entry name" value="Fumarylacetoacetase_C_sf"/>
</dbReference>
<dbReference type="PANTHER" id="PTHR11820:SF7">
    <property type="entry name" value="ACYLPYRUVASE FAHD1, MITOCHONDRIAL"/>
    <property type="match status" value="1"/>
</dbReference>
<keyword evidence="7" id="KW-1185">Reference proteome</keyword>
<organism evidence="7 8">
    <name type="scientific">Nicrophorus vespilloides</name>
    <name type="common">Boreal carrion beetle</name>
    <dbReference type="NCBI Taxonomy" id="110193"/>
    <lineage>
        <taxon>Eukaryota</taxon>
        <taxon>Metazoa</taxon>
        <taxon>Ecdysozoa</taxon>
        <taxon>Arthropoda</taxon>
        <taxon>Hexapoda</taxon>
        <taxon>Insecta</taxon>
        <taxon>Pterygota</taxon>
        <taxon>Neoptera</taxon>
        <taxon>Endopterygota</taxon>
        <taxon>Coleoptera</taxon>
        <taxon>Polyphaga</taxon>
        <taxon>Staphyliniformia</taxon>
        <taxon>Silphidae</taxon>
        <taxon>Nicrophorinae</taxon>
        <taxon>Nicrophorus</taxon>
    </lineage>
</organism>
<dbReference type="EC" id="5.3.2.2" evidence="5"/>
<dbReference type="Gene3D" id="3.90.850.10">
    <property type="entry name" value="Fumarylacetoacetase-like, C-terminal domain"/>
    <property type="match status" value="1"/>
</dbReference>
<comment type="similarity">
    <text evidence="1">Belongs to the FAH family.</text>
</comment>
<dbReference type="InterPro" id="IPR011234">
    <property type="entry name" value="Fumarylacetoacetase-like_C"/>
</dbReference>
<comment type="catalytic activity">
    <reaction evidence="4">
        <text>oxaloacetate = enol-oxaloacetate</text>
        <dbReference type="Rhea" id="RHEA:16021"/>
        <dbReference type="ChEBI" id="CHEBI:16452"/>
        <dbReference type="ChEBI" id="CHEBI:17479"/>
        <dbReference type="EC" id="5.3.2.2"/>
    </reaction>
    <physiologicalReaction direction="right-to-left" evidence="4">
        <dbReference type="Rhea" id="RHEA:16023"/>
    </physiologicalReaction>
</comment>
<dbReference type="PANTHER" id="PTHR11820">
    <property type="entry name" value="ACYLPYRUVASE"/>
    <property type="match status" value="1"/>
</dbReference>
<evidence type="ECO:0000256" key="3">
    <source>
        <dbReference type="ARBA" id="ARBA00042340"/>
    </source>
</evidence>
<protein>
    <recommendedName>
        <fullName evidence="5">oxaloacetate tautomerase</fullName>
        <ecNumber evidence="5">5.3.2.2</ecNumber>
    </recommendedName>
    <alternativeName>
        <fullName evidence="3">Fumarylacetoacetate hydrolase domain-containing protein 1</fullName>
    </alternativeName>
</protein>
<name>A0ABM1N000_NICVS</name>
<evidence type="ECO:0000256" key="1">
    <source>
        <dbReference type="ARBA" id="ARBA00010211"/>
    </source>
</evidence>
<reference evidence="8" key="1">
    <citation type="submission" date="2025-08" db="UniProtKB">
        <authorList>
            <consortium name="RefSeq"/>
        </authorList>
    </citation>
    <scope>IDENTIFICATION</scope>
    <source>
        <tissue evidence="8">Whole Larva</tissue>
    </source>
</reference>
<dbReference type="SUPFAM" id="SSF56529">
    <property type="entry name" value="FAH"/>
    <property type="match status" value="1"/>
</dbReference>
<feature type="domain" description="Fumarylacetoacetase-like C-terminal" evidence="6">
    <location>
        <begin position="25"/>
        <end position="223"/>
    </location>
</feature>
<evidence type="ECO:0000256" key="4">
    <source>
        <dbReference type="ARBA" id="ARBA00044911"/>
    </source>
</evidence>
<keyword evidence="2" id="KW-0479">Metal-binding</keyword>
<evidence type="ECO:0000256" key="2">
    <source>
        <dbReference type="ARBA" id="ARBA00022723"/>
    </source>
</evidence>
<gene>
    <name evidence="8" type="primary">LOC108565281</name>
</gene>
<dbReference type="GeneID" id="108565281"/>
<evidence type="ECO:0000256" key="5">
    <source>
        <dbReference type="ARBA" id="ARBA00044973"/>
    </source>
</evidence>
<evidence type="ECO:0000313" key="8">
    <source>
        <dbReference type="RefSeq" id="XP_017780150.1"/>
    </source>
</evidence>
<evidence type="ECO:0000259" key="6">
    <source>
        <dbReference type="Pfam" id="PF01557"/>
    </source>
</evidence>
<dbReference type="Proteomes" id="UP000695000">
    <property type="component" value="Unplaced"/>
</dbReference>
<dbReference type="Pfam" id="PF01557">
    <property type="entry name" value="FAA_hydrolase"/>
    <property type="match status" value="1"/>
</dbReference>
<evidence type="ECO:0000313" key="7">
    <source>
        <dbReference type="Proteomes" id="UP000695000"/>
    </source>
</evidence>
<proteinExistence type="inferred from homology"/>
<sequence>MDETATATAAMAVGQLRNFAKAGRKIAGAGMNYKALLPILKVDAPKEPVIFLKPSTSYITEGQRIVIPKGFAVNEEIELGVVIGKGGKNIEVGAAMDHVGGYCVALDMTATSELTTARSAGLPWCIGKGFDTACPVSRFIEKSEITDPHKVQLWCTVNGQPKQKGNTDDLIFDVPQLISFVSRYMTLEPNDLILTGSPPGMGPVHPGDTIEGGIEGLLSVKFAVTSE</sequence>
<dbReference type="RefSeq" id="XP_017780150.1">
    <property type="nucleotide sequence ID" value="XM_017924661.1"/>
</dbReference>
<accession>A0ABM1N000</accession>